<dbReference type="PROSITE" id="PS51257">
    <property type="entry name" value="PROKAR_LIPOPROTEIN"/>
    <property type="match status" value="1"/>
</dbReference>
<dbReference type="EMBL" id="AP022599">
    <property type="protein sequence ID" value="BBY80095.1"/>
    <property type="molecule type" value="Genomic_DNA"/>
</dbReference>
<feature type="chain" id="PRO_5029457460" description="Lipoprotein LppJ" evidence="2">
    <location>
        <begin position="26"/>
        <end position="206"/>
    </location>
</feature>
<keyword evidence="2" id="KW-0732">Signal</keyword>
<organism evidence="3 4">
    <name type="scientific">Mycolicibacterium pulveris</name>
    <name type="common">Mycobacterium pulveris</name>
    <dbReference type="NCBI Taxonomy" id="36813"/>
    <lineage>
        <taxon>Bacteria</taxon>
        <taxon>Bacillati</taxon>
        <taxon>Actinomycetota</taxon>
        <taxon>Actinomycetes</taxon>
        <taxon>Mycobacteriales</taxon>
        <taxon>Mycobacteriaceae</taxon>
        <taxon>Mycolicibacterium</taxon>
    </lineage>
</organism>
<dbReference type="AlphaFoldDB" id="A0A7I7UFR7"/>
<feature type="region of interest" description="Disordered" evidence="1">
    <location>
        <begin position="25"/>
        <end position="66"/>
    </location>
</feature>
<name>A0A7I7UFR7_MYCPV</name>
<sequence>MRRAIEALAAAAVLAALIAACDTSAQESSGPLGPPTPSGATEIAKDPTEQPPVPASPKIPTSQQEAQDTALRYLQQTIDALPEGISLDGTRYMVGDGTTYCEDNPADRGAPVKLEDWRDMRVPPETDMKALVAQVGGIWESWGWDVVERDGFDKPNRFGFAPDGYVLHIQARTDLTQAPTLIGASPCFPGDRRQEVPRPPVLAQSP</sequence>
<accession>A0A7I7UFR7</accession>
<reference evidence="3 4" key="1">
    <citation type="journal article" date="2019" name="Emerg. Microbes Infect.">
        <title>Comprehensive subspecies identification of 175 nontuberculous mycobacteria species based on 7547 genomic profiles.</title>
        <authorList>
            <person name="Matsumoto Y."/>
            <person name="Kinjo T."/>
            <person name="Motooka D."/>
            <person name="Nabeya D."/>
            <person name="Jung N."/>
            <person name="Uechi K."/>
            <person name="Horii T."/>
            <person name="Iida T."/>
            <person name="Fujita J."/>
            <person name="Nakamura S."/>
        </authorList>
    </citation>
    <scope>NUCLEOTIDE SEQUENCE [LARGE SCALE GENOMIC DNA]</scope>
    <source>
        <strain evidence="3 4">JCM 6370</strain>
    </source>
</reference>
<dbReference type="Proteomes" id="UP000467252">
    <property type="component" value="Chromosome"/>
</dbReference>
<dbReference type="RefSeq" id="WP_235674733.1">
    <property type="nucleotide sequence ID" value="NZ_AP022599.1"/>
</dbReference>
<proteinExistence type="predicted"/>
<feature type="signal peptide" evidence="2">
    <location>
        <begin position="1"/>
        <end position="25"/>
    </location>
</feature>
<protein>
    <recommendedName>
        <fullName evidence="5">Lipoprotein LppJ</fullName>
    </recommendedName>
</protein>
<evidence type="ECO:0000256" key="1">
    <source>
        <dbReference type="SAM" id="MobiDB-lite"/>
    </source>
</evidence>
<evidence type="ECO:0008006" key="5">
    <source>
        <dbReference type="Google" id="ProtNLM"/>
    </source>
</evidence>
<keyword evidence="4" id="KW-1185">Reference proteome</keyword>
<gene>
    <name evidence="3" type="ORF">MPUL_12530</name>
</gene>
<feature type="region of interest" description="Disordered" evidence="1">
    <location>
        <begin position="183"/>
        <end position="206"/>
    </location>
</feature>
<evidence type="ECO:0000313" key="3">
    <source>
        <dbReference type="EMBL" id="BBY80095.1"/>
    </source>
</evidence>
<evidence type="ECO:0000256" key="2">
    <source>
        <dbReference type="SAM" id="SignalP"/>
    </source>
</evidence>
<evidence type="ECO:0000313" key="4">
    <source>
        <dbReference type="Proteomes" id="UP000467252"/>
    </source>
</evidence>